<dbReference type="Pfam" id="PF00400">
    <property type="entry name" value="WD40"/>
    <property type="match status" value="1"/>
</dbReference>
<reference evidence="2" key="2">
    <citation type="submission" date="2020-12" db="EMBL/GenBank/DDBJ databases">
        <title>New Spironucleus salmonicida genome in near-complete chromosomes.</title>
        <authorList>
            <person name="Xu F."/>
            <person name="Kurt Z."/>
            <person name="Jimenez-Gonzalez A."/>
            <person name="Astvaldsson A."/>
            <person name="Andersson J.O."/>
            <person name="Svard S.G."/>
        </authorList>
    </citation>
    <scope>NUCLEOTIDE SEQUENCE</scope>
    <source>
        <strain evidence="2">ATCC 50377</strain>
    </source>
</reference>
<gene>
    <name evidence="1" type="ORF">SS50377_13825</name>
    <name evidence="2" type="ORF">SS50377_23492</name>
</gene>
<proteinExistence type="predicted"/>
<dbReference type="SUPFAM" id="SSF50978">
    <property type="entry name" value="WD40 repeat-like"/>
    <property type="match status" value="1"/>
</dbReference>
<dbReference type="InterPro" id="IPR036322">
    <property type="entry name" value="WD40_repeat_dom_sf"/>
</dbReference>
<dbReference type="InterPro" id="IPR015943">
    <property type="entry name" value="WD40/YVTN_repeat-like_dom_sf"/>
</dbReference>
<dbReference type="Proteomes" id="UP000018208">
    <property type="component" value="Unassembled WGS sequence"/>
</dbReference>
<dbReference type="EMBL" id="AUWU02000004">
    <property type="protein sequence ID" value="KAH0573558.1"/>
    <property type="molecule type" value="Genomic_DNA"/>
</dbReference>
<protein>
    <submittedName>
        <fullName evidence="1">WD domain, G-beta repeat-containing protein</fullName>
    </submittedName>
    <submittedName>
        <fullName evidence="2">WD40 repeat protein</fullName>
    </submittedName>
</protein>
<keyword evidence="3" id="KW-1185">Reference proteome</keyword>
<dbReference type="OrthoDB" id="190105at2759"/>
<dbReference type="VEuPathDB" id="GiardiaDB:SS50377_23492"/>
<evidence type="ECO:0000313" key="2">
    <source>
        <dbReference type="EMBL" id="KAH0573558.1"/>
    </source>
</evidence>
<dbReference type="EMBL" id="KI546083">
    <property type="protein sequence ID" value="EST46229.1"/>
    <property type="molecule type" value="Genomic_DNA"/>
</dbReference>
<dbReference type="SMART" id="SM00320">
    <property type="entry name" value="WD40"/>
    <property type="match status" value="2"/>
</dbReference>
<dbReference type="AlphaFoldDB" id="V6LZH4"/>
<sequence>MLCAQFLNDEYAIYDPHTTSQLFKSQCDDKGGFYSAFTPFGSISIRSRQNRIYTFSNNSPAVRTRTTFPVEFSLASTDVNGNTALGTNDGRIYLFTQLGEFIQIMHHHSRKINSIDQYQNLILSGSDDGTVCLAVLGGEKISNFHDHGLKVNFVKFWRNYLISGGSDRKVRVSELVQGQNGAQIEVRQIISFQEEVELVSILGDKLYVVQGSKIYFQRLLSFENTQQEEVEIFNDQEQQLKITAITSNDASTNVFIGLDNGIIKILHSRGGITDIFTKIQKPVSQLQFFAQMFTDQANVFSQQFSKELTDDFIVQNVRVQMLLPKMINLNTFLTQTSIQTEDVIDQKKMGKILKDISALSMNIK</sequence>
<organism evidence="1">
    <name type="scientific">Spironucleus salmonicida</name>
    <dbReference type="NCBI Taxonomy" id="348837"/>
    <lineage>
        <taxon>Eukaryota</taxon>
        <taxon>Metamonada</taxon>
        <taxon>Diplomonadida</taxon>
        <taxon>Hexamitidae</taxon>
        <taxon>Hexamitinae</taxon>
        <taxon>Spironucleus</taxon>
    </lineage>
</organism>
<reference evidence="1 2" key="1">
    <citation type="journal article" date="2014" name="PLoS Genet.">
        <title>The Genome of Spironucleus salmonicida Highlights a Fish Pathogen Adapted to Fluctuating Environments.</title>
        <authorList>
            <person name="Xu F."/>
            <person name="Jerlstrom-Hultqvist J."/>
            <person name="Einarsson E."/>
            <person name="Astvaldsson A."/>
            <person name="Svard S.G."/>
            <person name="Andersson J.O."/>
        </authorList>
    </citation>
    <scope>NUCLEOTIDE SEQUENCE</scope>
    <source>
        <strain evidence="2">ATCC 50377</strain>
    </source>
</reference>
<dbReference type="Gene3D" id="2.130.10.10">
    <property type="entry name" value="YVTN repeat-like/Quinoprotein amine dehydrogenase"/>
    <property type="match status" value="1"/>
</dbReference>
<evidence type="ECO:0000313" key="1">
    <source>
        <dbReference type="EMBL" id="EST46229.1"/>
    </source>
</evidence>
<name>V6LZH4_9EUKA</name>
<accession>V6LZH4</accession>
<dbReference type="InterPro" id="IPR001680">
    <property type="entry name" value="WD40_rpt"/>
</dbReference>
<evidence type="ECO:0000313" key="3">
    <source>
        <dbReference type="Proteomes" id="UP000018208"/>
    </source>
</evidence>